<feature type="transmembrane region" description="Helical" evidence="1">
    <location>
        <begin position="362"/>
        <end position="386"/>
    </location>
</feature>
<gene>
    <name evidence="2" type="ORF">AV926_17760</name>
</gene>
<dbReference type="InterPro" id="IPR005625">
    <property type="entry name" value="PepSY-ass_TM"/>
</dbReference>
<accession>A0A163UZ38</accession>
<dbReference type="Pfam" id="PF03929">
    <property type="entry name" value="PepSY_TM"/>
    <property type="match status" value="1"/>
</dbReference>
<keyword evidence="3" id="KW-1185">Reference proteome</keyword>
<reference evidence="2 3" key="1">
    <citation type="submission" date="2016-01" db="EMBL/GenBank/DDBJ databases">
        <title>Whole genome sequencing of Myroides marinus L41.</title>
        <authorList>
            <person name="Hong K.W."/>
        </authorList>
    </citation>
    <scope>NUCLEOTIDE SEQUENCE [LARGE SCALE GENOMIC DNA]</scope>
    <source>
        <strain evidence="2 3">L41</strain>
    </source>
</reference>
<dbReference type="Proteomes" id="UP000076630">
    <property type="component" value="Unassembled WGS sequence"/>
</dbReference>
<protein>
    <submittedName>
        <fullName evidence="2">Peptidase</fullName>
    </submittedName>
</protein>
<feature type="transmembrane region" description="Helical" evidence="1">
    <location>
        <begin position="151"/>
        <end position="175"/>
    </location>
</feature>
<dbReference type="OrthoDB" id="6307929at2"/>
<keyword evidence="1" id="KW-1133">Transmembrane helix</keyword>
<feature type="transmembrane region" description="Helical" evidence="1">
    <location>
        <begin position="338"/>
        <end position="356"/>
    </location>
</feature>
<evidence type="ECO:0000256" key="1">
    <source>
        <dbReference type="SAM" id="Phobius"/>
    </source>
</evidence>
<dbReference type="AlphaFoldDB" id="A0A163UZ38"/>
<organism evidence="2 3">
    <name type="scientific">Myroides marinus</name>
    <dbReference type="NCBI Taxonomy" id="703342"/>
    <lineage>
        <taxon>Bacteria</taxon>
        <taxon>Pseudomonadati</taxon>
        <taxon>Bacteroidota</taxon>
        <taxon>Flavobacteriia</taxon>
        <taxon>Flavobacteriales</taxon>
        <taxon>Flavobacteriaceae</taxon>
        <taxon>Myroides</taxon>
    </lineage>
</organism>
<keyword evidence="1" id="KW-0472">Membrane</keyword>
<feature type="transmembrane region" description="Helical" evidence="1">
    <location>
        <begin position="398"/>
        <end position="422"/>
    </location>
</feature>
<dbReference type="PANTHER" id="PTHR34219">
    <property type="entry name" value="IRON-REGULATED INNER MEMBRANE PROTEIN-RELATED"/>
    <property type="match status" value="1"/>
</dbReference>
<comment type="caution">
    <text evidence="2">The sequence shown here is derived from an EMBL/GenBank/DDBJ whole genome shotgun (WGS) entry which is preliminary data.</text>
</comment>
<dbReference type="PANTHER" id="PTHR34219:SF3">
    <property type="entry name" value="BLL7967 PROTEIN"/>
    <property type="match status" value="1"/>
</dbReference>
<feature type="transmembrane region" description="Helical" evidence="1">
    <location>
        <begin position="434"/>
        <end position="452"/>
    </location>
</feature>
<dbReference type="RefSeq" id="WP_038988419.1">
    <property type="nucleotide sequence ID" value="NZ_JWJO01000111.1"/>
</dbReference>
<evidence type="ECO:0000313" key="2">
    <source>
        <dbReference type="EMBL" id="KZE74083.1"/>
    </source>
</evidence>
<feature type="transmembrane region" description="Helical" evidence="1">
    <location>
        <begin position="12"/>
        <end position="36"/>
    </location>
</feature>
<dbReference type="EMBL" id="LQNU01000095">
    <property type="protein sequence ID" value="KZE74083.1"/>
    <property type="molecule type" value="Genomic_DNA"/>
</dbReference>
<sequence>MNIKNYNKYFHLHTISGIIITVLLYIIFFAGSFSFFKTEIDNWQNNRPQQKFTAASVNYNTLLDSIDTQYGLQGRNVSLRFVDHSRIIGYNVSTSQDTLLSKAKERNFGIYDTTTKENYTYEETYSLGEFLYRLHFLAQLNGLVNIHISPFGYFVAGLVAFIYIFALITGLLVHWQKIVSNFYVFRPWEKLKTVWTDLHTALGVITFPFQLIFAITGAYFLLNYRIIGATIMALGYGGDADKFNNDVSLDRGAKEIVYQHKPIDQKIDLNYYIDQTVKRWDNPVISNVSIINYGDESMAVSISGRAENSKQLNSRGEIKYHIYTGEVEEINNPNVDPGYTYTFANLVYLLHFGSFGGYATRIVYFLVGIAGCVVIISGVLIWLVARDKKNVPEHKRKFNFWLANIYMAICLSMYPVTALTFIAVKLNPSGGQGFIYSFYFWTWLAVTVLLCFRRNIYKINRDCLLIGSIIGITIPIFNGVMTGNWIWVSWANHYTDILIIDLFWIIVPITTLYAWKLVRDKHEKKQNAEIETAAE</sequence>
<name>A0A163UZ38_9FLAO</name>
<feature type="transmembrane region" description="Helical" evidence="1">
    <location>
        <begin position="464"/>
        <end position="488"/>
    </location>
</feature>
<feature type="transmembrane region" description="Helical" evidence="1">
    <location>
        <begin position="201"/>
        <end position="222"/>
    </location>
</feature>
<feature type="transmembrane region" description="Helical" evidence="1">
    <location>
        <begin position="494"/>
        <end position="515"/>
    </location>
</feature>
<evidence type="ECO:0000313" key="3">
    <source>
        <dbReference type="Proteomes" id="UP000076630"/>
    </source>
</evidence>
<keyword evidence="1" id="KW-0812">Transmembrane</keyword>
<proteinExistence type="predicted"/>